<evidence type="ECO:0000256" key="1">
    <source>
        <dbReference type="ARBA" id="ARBA00022845"/>
    </source>
</evidence>
<dbReference type="PANTHER" id="PTHR11081">
    <property type="entry name" value="FLAP ENDONUCLEASE FAMILY MEMBER"/>
    <property type="match status" value="1"/>
</dbReference>
<evidence type="ECO:0000313" key="4">
    <source>
        <dbReference type="EMBL" id="KFX46258.1"/>
    </source>
</evidence>
<keyword evidence="1" id="KW-0810">Translation regulation</keyword>
<dbReference type="InterPro" id="IPR006085">
    <property type="entry name" value="XPG_DNA_repair_N"/>
</dbReference>
<dbReference type="InterPro" id="IPR022040">
    <property type="entry name" value="MKT1_N"/>
</dbReference>
<dbReference type="EMBL" id="JPOX01000019">
    <property type="protein sequence ID" value="KFX46258.1"/>
    <property type="molecule type" value="Genomic_DNA"/>
</dbReference>
<dbReference type="InterPro" id="IPR037314">
    <property type="entry name" value="MKT1_H3TH"/>
</dbReference>
<evidence type="ECO:0000256" key="2">
    <source>
        <dbReference type="ARBA" id="ARBA00024023"/>
    </source>
</evidence>
<dbReference type="Gene3D" id="3.40.50.1010">
    <property type="entry name" value="5'-nuclease"/>
    <property type="match status" value="1"/>
</dbReference>
<dbReference type="InterPro" id="IPR029060">
    <property type="entry name" value="PIN-like_dom_sf"/>
</dbReference>
<evidence type="ECO:0000259" key="3">
    <source>
        <dbReference type="SMART" id="SM00485"/>
    </source>
</evidence>
<dbReference type="Pfam" id="PF00752">
    <property type="entry name" value="XPG_N"/>
    <property type="match status" value="1"/>
</dbReference>
<dbReference type="Pfam" id="PF12247">
    <property type="entry name" value="MKT1_N"/>
    <property type="match status" value="1"/>
</dbReference>
<dbReference type="SMART" id="SM00485">
    <property type="entry name" value="XPGN"/>
    <property type="match status" value="1"/>
</dbReference>
<proteinExistence type="inferred from homology"/>
<dbReference type="PRINTS" id="PR00853">
    <property type="entry name" value="XPGRADSUPER"/>
</dbReference>
<dbReference type="eggNOG" id="ENOG502QVHA">
    <property type="taxonomic scope" value="Eukaryota"/>
</dbReference>
<sequence>MPPIRALDDWATSRAYTLALSSLKGTVIGIDATYYLYQHLHHPSTREPLLIALGGFPFALRANIERELKELKELGIGCIFVFDGLQFGVEDSQNRVRTDSRRADSARAFEQAWDLYDQQQADQVVDAFSNAGNPEPVEFYRFLQRILYENNIDFFVAPYSAAAQLKYFESTPKPFVDFVWGSTDVFLFDVEKVILKLDLDASQFLWMSKEHCREELGRLTNEQFLEFGLLLGSRYLRTFPPFENSTFPGKPWNIRDALNIFNGANRHATTLCSQFEEDRRVQDLQYLDRYKRAYMSIKHHVTTDNEGRVGPLDPETAPSDVHELIGQRLPEELYYYISRGVLGSNIPNYLTTGQLTVPLPFGVEDSEVYRRLAGDSLMPIREQAVGLLSNSLHRFYQTKVINVRLWHEENSTRTINLKTLPSVRDSIRSWRISHKQLPSELANLETPRGSLKFAAESLTNSDFVSKTFSSKESVALSSEDEILHQTLLAFLQLRGYVNSKHELTDWGKCFVEAVKALDTAKAPVDSQTYESVFTAVEMLRMGVLGPSNWFPHHSGGPMRGSDEDKSFNLLISRVACIGKLKHKPIGYSGPLSRQLLSFRSLIFAVRRTLRELVEVVLASMLLSGEVDRNIGSEGLTSISYKLPFVNDNDCGLGIAVRTYLDDLLYQPESSSPKTREEVRAKGKEWFQHSESFEDNLDAAFTLWDAVYAASQNAPKDFKTAKVWEDANKWLASHR</sequence>
<comment type="similarity">
    <text evidence="2">Belongs to the XPG/RAD2 endonuclease family.</text>
</comment>
<dbReference type="PANTHER" id="PTHR11081:SF32">
    <property type="entry name" value="POST-TRANSCRIPTIONAL REGULATOR MKT1"/>
    <property type="match status" value="1"/>
</dbReference>
<dbReference type="InterPro" id="IPR022039">
    <property type="entry name" value="MKT1_C"/>
</dbReference>
<organism evidence="4">
    <name type="scientific">Talaromyces marneffei PM1</name>
    <dbReference type="NCBI Taxonomy" id="1077442"/>
    <lineage>
        <taxon>Eukaryota</taxon>
        <taxon>Fungi</taxon>
        <taxon>Dikarya</taxon>
        <taxon>Ascomycota</taxon>
        <taxon>Pezizomycotina</taxon>
        <taxon>Eurotiomycetes</taxon>
        <taxon>Eurotiomycetidae</taxon>
        <taxon>Eurotiales</taxon>
        <taxon>Trichocomaceae</taxon>
        <taxon>Talaromyces</taxon>
        <taxon>Talaromyces sect. Talaromyces</taxon>
    </lineage>
</organism>
<dbReference type="SUPFAM" id="SSF88723">
    <property type="entry name" value="PIN domain-like"/>
    <property type="match status" value="1"/>
</dbReference>
<dbReference type="CDD" id="cd09858">
    <property type="entry name" value="PIN_MKT1"/>
    <property type="match status" value="1"/>
</dbReference>
<accession>A0A093XLZ7</accession>
<dbReference type="AlphaFoldDB" id="A0A093XLZ7"/>
<comment type="caution">
    <text evidence="4">The sequence shown here is derived from an EMBL/GenBank/DDBJ whole genome shotgun (WGS) entry which is preliminary data.</text>
</comment>
<dbReference type="GO" id="GO:0004518">
    <property type="term" value="F:nuclease activity"/>
    <property type="evidence" value="ECO:0007669"/>
    <property type="project" value="InterPro"/>
</dbReference>
<gene>
    <name evidence="4" type="ORF">GQ26_0190270</name>
</gene>
<name>A0A093XLZ7_TALMA</name>
<protein>
    <recommendedName>
        <fullName evidence="3">XPG N-terminal domain-containing protein</fullName>
    </recommendedName>
</protein>
<dbReference type="CDD" id="cd09902">
    <property type="entry name" value="H3TH_MKT1"/>
    <property type="match status" value="1"/>
</dbReference>
<dbReference type="GO" id="GO:0003730">
    <property type="term" value="F:mRNA 3'-UTR binding"/>
    <property type="evidence" value="ECO:0007669"/>
    <property type="project" value="TreeGrafter"/>
</dbReference>
<feature type="domain" description="XPG N-terminal" evidence="3">
    <location>
        <begin position="4"/>
        <end position="104"/>
    </location>
</feature>
<dbReference type="GO" id="GO:0006417">
    <property type="term" value="P:regulation of translation"/>
    <property type="evidence" value="ECO:0007669"/>
    <property type="project" value="UniProtKB-KW"/>
</dbReference>
<reference evidence="4" key="1">
    <citation type="journal article" date="2014" name="PLoS Genet.">
        <title>Signature Gene Expression Reveals Novel Clues to the Molecular Mechanisms of Dimorphic Transition in Penicillium marneffei.</title>
        <authorList>
            <person name="Yang E."/>
            <person name="Wang G."/>
            <person name="Cai J."/>
            <person name="Woo P.C."/>
            <person name="Lau S.K."/>
            <person name="Yuen K.-Y."/>
            <person name="Chow W.-N."/>
            <person name="Lin X."/>
        </authorList>
    </citation>
    <scope>NUCLEOTIDE SEQUENCE [LARGE SCALE GENOMIC DNA]</scope>
    <source>
        <strain evidence="4">PM1</strain>
    </source>
</reference>
<dbReference type="Pfam" id="PF12246">
    <property type="entry name" value="MKT1_C"/>
    <property type="match status" value="1"/>
</dbReference>
<dbReference type="InterPro" id="IPR006084">
    <property type="entry name" value="XPG/Rad2"/>
</dbReference>
<dbReference type="HOGENOM" id="CLU_378548_0_0_1"/>